<dbReference type="InterPro" id="IPR011990">
    <property type="entry name" value="TPR-like_helical_dom_sf"/>
</dbReference>
<proteinExistence type="predicted"/>
<feature type="chain" id="PRO_5046666938" evidence="4">
    <location>
        <begin position="21"/>
        <end position="795"/>
    </location>
</feature>
<evidence type="ECO:0000256" key="3">
    <source>
        <dbReference type="PROSITE-ProRule" id="PRU00339"/>
    </source>
</evidence>
<comment type="caution">
    <text evidence="5">The sequence shown here is derived from an EMBL/GenBank/DDBJ whole genome shotgun (WGS) entry which is preliminary data.</text>
</comment>
<protein>
    <submittedName>
        <fullName evidence="5">Tetratricopeptide repeat protein</fullName>
    </submittedName>
</protein>
<sequence>MRVFLRCAGALGIAALLLLGACDSPKDLEAKYMANGKALYESGDLAKAAIEFKNALQIQPASLESQFYLGLIAEKQDKFDTAAAAFQKVADADPKNFEANRKAGQYSLMGGSADGAKRYAKQLIENAPGKPDGHTLMGAALLLQGKLPEAEKEARAALAIEPNNVDGLVVLAGRQARDGNLDAALSTVEHGLASQSKNKDLLLVKLKILFDQKRTADVVAVLRQMHEIDPANPNYVIDLANQLSLTGQLTEAEAIFKQSLEANNDNDALIAAYAGFLIQKRSLDEAIKQIKLLAEQTKLAPKYVLLLEQLYIQAKKLDEATALMHELEKNGAHANDRLRAQVELARLTALQGKADAALEQVNAILGQDPENEPALLLRGGLQLSANKYDAAIGDAKSVLHKDLNSVPALTLLSKAYEATGDNVLAIDALRNITRIAPNDVETRLRLASLLAAKAPDDALQNLDIAIALRPTATELTVQKAEFLVRTGAPGKAEAIAQKLIEVPATAAVGHRIIAEAALARRDFATAISELKLAEDGGEPFERTGPLLIAAYVRSGKADLADKLLTDRIATDAGDARSMVLLAAVRAQAGKPDEAERLLRQAISAKPDATEPYVNLVQLLTRQGKNDEVVKVTELAAQKFPNDRGMALVAAVAYDTQGDFQAAKSSYEKILAKWPDDMVAANNLAALIADVWPTDAPLLDRARQLTERFRGSDNAVLLDTLGWVLVRQGNYDDGAILLARATSLMPDNQQMQFHYGMALKGKGLTAKAQAAFSEALAGKPSYRGQDEASQVSSALK</sequence>
<keyword evidence="6" id="KW-1185">Reference proteome</keyword>
<name>A0ABU0YTP0_9PROT</name>
<feature type="repeat" description="TPR" evidence="3">
    <location>
        <begin position="63"/>
        <end position="96"/>
    </location>
</feature>
<dbReference type="Pfam" id="PF14559">
    <property type="entry name" value="TPR_19"/>
    <property type="match status" value="2"/>
</dbReference>
<evidence type="ECO:0000256" key="2">
    <source>
        <dbReference type="ARBA" id="ARBA00022803"/>
    </source>
</evidence>
<dbReference type="InterPro" id="IPR051012">
    <property type="entry name" value="CellSynth/LPSAsmb/PSIAsmb"/>
</dbReference>
<feature type="repeat" description="TPR" evidence="3">
    <location>
        <begin position="29"/>
        <end position="62"/>
    </location>
</feature>
<reference evidence="6" key="1">
    <citation type="submission" date="2023-08" db="EMBL/GenBank/DDBJ databases">
        <title>Rhodospirillaceae gen. nov., a novel taxon isolated from the Yangtze River Yuezi River estuary sludge.</title>
        <authorList>
            <person name="Ruan L."/>
        </authorList>
    </citation>
    <scope>NUCLEOTIDE SEQUENCE [LARGE SCALE GENOMIC DNA]</scope>
    <source>
        <strain evidence="6">R-7</strain>
    </source>
</reference>
<dbReference type="PROSITE" id="PS51257">
    <property type="entry name" value="PROKAR_LIPOPROTEIN"/>
    <property type="match status" value="1"/>
</dbReference>
<dbReference type="SUPFAM" id="SSF48452">
    <property type="entry name" value="TPR-like"/>
    <property type="match status" value="4"/>
</dbReference>
<evidence type="ECO:0000256" key="1">
    <source>
        <dbReference type="ARBA" id="ARBA00022737"/>
    </source>
</evidence>
<feature type="repeat" description="TPR" evidence="3">
    <location>
        <begin position="575"/>
        <end position="608"/>
    </location>
</feature>
<dbReference type="Proteomes" id="UP001230156">
    <property type="component" value="Unassembled WGS sequence"/>
</dbReference>
<dbReference type="EMBL" id="JAUYVI010000006">
    <property type="protein sequence ID" value="MDQ7250208.1"/>
    <property type="molecule type" value="Genomic_DNA"/>
</dbReference>
<dbReference type="PANTHER" id="PTHR45586">
    <property type="entry name" value="TPR REPEAT-CONTAINING PROTEIN PA4667"/>
    <property type="match status" value="1"/>
</dbReference>
<dbReference type="Pfam" id="PF13174">
    <property type="entry name" value="TPR_6"/>
    <property type="match status" value="1"/>
</dbReference>
<keyword evidence="1" id="KW-0677">Repeat</keyword>
<dbReference type="Gene3D" id="1.25.40.10">
    <property type="entry name" value="Tetratricopeptide repeat domain"/>
    <property type="match status" value="4"/>
</dbReference>
<feature type="signal peptide" evidence="4">
    <location>
        <begin position="1"/>
        <end position="20"/>
    </location>
</feature>
<evidence type="ECO:0000313" key="6">
    <source>
        <dbReference type="Proteomes" id="UP001230156"/>
    </source>
</evidence>
<dbReference type="PANTHER" id="PTHR45586:SF1">
    <property type="entry name" value="LIPOPOLYSACCHARIDE ASSEMBLY PROTEIN B"/>
    <property type="match status" value="1"/>
</dbReference>
<gene>
    <name evidence="5" type="ORF">Q8A70_21130</name>
</gene>
<accession>A0ABU0YTP0</accession>
<dbReference type="RefSeq" id="WP_379959162.1">
    <property type="nucleotide sequence ID" value="NZ_JAUYVI010000006.1"/>
</dbReference>
<keyword evidence="4" id="KW-0732">Signal</keyword>
<organism evidence="5 6">
    <name type="scientific">Dongia sedimenti</name>
    <dbReference type="NCBI Taxonomy" id="3064282"/>
    <lineage>
        <taxon>Bacteria</taxon>
        <taxon>Pseudomonadati</taxon>
        <taxon>Pseudomonadota</taxon>
        <taxon>Alphaproteobacteria</taxon>
        <taxon>Rhodospirillales</taxon>
        <taxon>Dongiaceae</taxon>
        <taxon>Dongia</taxon>
    </lineage>
</organism>
<dbReference type="InterPro" id="IPR019734">
    <property type="entry name" value="TPR_rpt"/>
</dbReference>
<dbReference type="PROSITE" id="PS50005">
    <property type="entry name" value="TPR"/>
    <property type="match status" value="4"/>
</dbReference>
<keyword evidence="2 3" id="KW-0802">TPR repeat</keyword>
<evidence type="ECO:0000313" key="5">
    <source>
        <dbReference type="EMBL" id="MDQ7250208.1"/>
    </source>
</evidence>
<dbReference type="SMART" id="SM00028">
    <property type="entry name" value="TPR"/>
    <property type="match status" value="11"/>
</dbReference>
<feature type="repeat" description="TPR" evidence="3">
    <location>
        <begin position="131"/>
        <end position="164"/>
    </location>
</feature>
<dbReference type="Pfam" id="PF13432">
    <property type="entry name" value="TPR_16"/>
    <property type="match status" value="4"/>
</dbReference>
<evidence type="ECO:0000256" key="4">
    <source>
        <dbReference type="SAM" id="SignalP"/>
    </source>
</evidence>